<evidence type="ECO:0000256" key="1">
    <source>
        <dbReference type="SAM" id="Phobius"/>
    </source>
</evidence>
<feature type="non-terminal residue" evidence="3">
    <location>
        <position position="1"/>
    </location>
</feature>
<sequence>VHQGDPISPLLFGIVEDFLSRLLSRMVDFSQLLPISSPREFSAPTHLLYSEDVLIFYRGTVQNLKNIVSVFEVFERRLNRFRLLGIVVISILGSIGLLYLKLQIHWYELILEMEDLLCRAGLHLASQCIVCGVFSALQWRISTDTWSSFFSQAMLVLFSDQVRVLWKTTIHVMVWSVLLACNQWIFKSKAIDFRSALSLVWRAVSDANRLEIGCMRNCIDDLLILCRFDLRGRPARAPIIRSVIWSPLAPDWTKVNTDGAALSSPGVGGCGGVFHNCRAFVKGCFDVYLDHVFVFLLIMCFLCFEAEFLVASMAIYFARQNGWHQIWFESDSSYVVQLLSSHSDQVLWRIRQA</sequence>
<reference evidence="3" key="1">
    <citation type="journal article" date="2023" name="Plant J.">
        <title>Genome sequences and population genomics provide insights into the demographic history, inbreeding, and mutation load of two 'living fossil' tree species of Dipteronia.</title>
        <authorList>
            <person name="Feng Y."/>
            <person name="Comes H.P."/>
            <person name="Chen J."/>
            <person name="Zhu S."/>
            <person name="Lu R."/>
            <person name="Zhang X."/>
            <person name="Li P."/>
            <person name="Qiu J."/>
            <person name="Olsen K.M."/>
            <person name="Qiu Y."/>
        </authorList>
    </citation>
    <scope>NUCLEOTIDE SEQUENCE</scope>
    <source>
        <strain evidence="3">KIB01</strain>
    </source>
</reference>
<keyword evidence="1" id="KW-1133">Transmembrane helix</keyword>
<dbReference type="GO" id="GO:0003676">
    <property type="term" value="F:nucleic acid binding"/>
    <property type="evidence" value="ECO:0007669"/>
    <property type="project" value="InterPro"/>
</dbReference>
<dbReference type="InterPro" id="IPR012337">
    <property type="entry name" value="RNaseH-like_sf"/>
</dbReference>
<organism evidence="3 4">
    <name type="scientific">Dipteronia dyeriana</name>
    <dbReference type="NCBI Taxonomy" id="168575"/>
    <lineage>
        <taxon>Eukaryota</taxon>
        <taxon>Viridiplantae</taxon>
        <taxon>Streptophyta</taxon>
        <taxon>Embryophyta</taxon>
        <taxon>Tracheophyta</taxon>
        <taxon>Spermatophyta</taxon>
        <taxon>Magnoliopsida</taxon>
        <taxon>eudicotyledons</taxon>
        <taxon>Gunneridae</taxon>
        <taxon>Pentapetalae</taxon>
        <taxon>rosids</taxon>
        <taxon>malvids</taxon>
        <taxon>Sapindales</taxon>
        <taxon>Sapindaceae</taxon>
        <taxon>Hippocastanoideae</taxon>
        <taxon>Acereae</taxon>
        <taxon>Dipteronia</taxon>
    </lineage>
</organism>
<feature type="domain" description="RNase H type-1" evidence="2">
    <location>
        <begin position="256"/>
        <end position="343"/>
    </location>
</feature>
<dbReference type="AlphaFoldDB" id="A0AAD9U1Y5"/>
<feature type="transmembrane region" description="Helical" evidence="1">
    <location>
        <begin position="120"/>
        <end position="139"/>
    </location>
</feature>
<accession>A0AAD9U1Y5</accession>
<dbReference type="SUPFAM" id="SSF53098">
    <property type="entry name" value="Ribonuclease H-like"/>
    <property type="match status" value="1"/>
</dbReference>
<dbReference type="CDD" id="cd06222">
    <property type="entry name" value="RNase_H_like"/>
    <property type="match status" value="1"/>
</dbReference>
<keyword evidence="1" id="KW-0472">Membrane</keyword>
<feature type="transmembrane region" description="Helical" evidence="1">
    <location>
        <begin position="81"/>
        <end position="100"/>
    </location>
</feature>
<feature type="transmembrane region" description="Helical" evidence="1">
    <location>
        <begin position="164"/>
        <end position="186"/>
    </location>
</feature>
<gene>
    <name evidence="3" type="ORF">Ddye_021363</name>
</gene>
<dbReference type="Gene3D" id="3.30.420.10">
    <property type="entry name" value="Ribonuclease H-like superfamily/Ribonuclease H"/>
    <property type="match status" value="1"/>
</dbReference>
<name>A0AAD9U1Y5_9ROSI</name>
<feature type="transmembrane region" description="Helical" evidence="1">
    <location>
        <begin position="292"/>
        <end position="318"/>
    </location>
</feature>
<evidence type="ECO:0000313" key="4">
    <source>
        <dbReference type="Proteomes" id="UP001280121"/>
    </source>
</evidence>
<dbReference type="InterPro" id="IPR044730">
    <property type="entry name" value="RNase_H-like_dom_plant"/>
</dbReference>
<dbReference type="InterPro" id="IPR002156">
    <property type="entry name" value="RNaseH_domain"/>
</dbReference>
<comment type="caution">
    <text evidence="3">The sequence shown here is derived from an EMBL/GenBank/DDBJ whole genome shotgun (WGS) entry which is preliminary data.</text>
</comment>
<dbReference type="GO" id="GO:0004523">
    <property type="term" value="F:RNA-DNA hybrid ribonuclease activity"/>
    <property type="evidence" value="ECO:0007669"/>
    <property type="project" value="InterPro"/>
</dbReference>
<dbReference type="PANTHER" id="PTHR47074">
    <property type="entry name" value="BNAC02G40300D PROTEIN"/>
    <property type="match status" value="1"/>
</dbReference>
<protein>
    <recommendedName>
        <fullName evidence="2">RNase H type-1 domain-containing protein</fullName>
    </recommendedName>
</protein>
<dbReference type="EMBL" id="JANJYI010000006">
    <property type="protein sequence ID" value="KAK2646168.1"/>
    <property type="molecule type" value="Genomic_DNA"/>
</dbReference>
<keyword evidence="4" id="KW-1185">Reference proteome</keyword>
<evidence type="ECO:0000313" key="3">
    <source>
        <dbReference type="EMBL" id="KAK2646168.1"/>
    </source>
</evidence>
<dbReference type="Proteomes" id="UP001280121">
    <property type="component" value="Unassembled WGS sequence"/>
</dbReference>
<keyword evidence="1" id="KW-0812">Transmembrane</keyword>
<evidence type="ECO:0000259" key="2">
    <source>
        <dbReference type="Pfam" id="PF13456"/>
    </source>
</evidence>
<proteinExistence type="predicted"/>
<dbReference type="Pfam" id="PF13456">
    <property type="entry name" value="RVT_3"/>
    <property type="match status" value="1"/>
</dbReference>
<dbReference type="InterPro" id="IPR036397">
    <property type="entry name" value="RNaseH_sf"/>
</dbReference>
<dbReference type="InterPro" id="IPR052929">
    <property type="entry name" value="RNase_H-like_EbsB-rel"/>
</dbReference>
<dbReference type="PANTHER" id="PTHR47074:SF75">
    <property type="entry name" value="RNASE H TYPE-1 DOMAIN-CONTAINING PROTEIN"/>
    <property type="match status" value="1"/>
</dbReference>